<feature type="compositionally biased region" description="Low complexity" evidence="1">
    <location>
        <begin position="399"/>
        <end position="418"/>
    </location>
</feature>
<feature type="region of interest" description="Disordered" evidence="1">
    <location>
        <begin position="472"/>
        <end position="505"/>
    </location>
</feature>
<feature type="compositionally biased region" description="Acidic residues" evidence="1">
    <location>
        <begin position="276"/>
        <end position="292"/>
    </location>
</feature>
<dbReference type="Proteomes" id="UP000002630">
    <property type="component" value="Unassembled WGS sequence"/>
</dbReference>
<proteinExistence type="predicted"/>
<dbReference type="STRING" id="2880.D8LKT7"/>
<evidence type="ECO:0000313" key="3">
    <source>
        <dbReference type="EMBL" id="CBN80070.1"/>
    </source>
</evidence>
<accession>D8LKT7</accession>
<evidence type="ECO:0000256" key="1">
    <source>
        <dbReference type="SAM" id="MobiDB-lite"/>
    </source>
</evidence>
<feature type="domain" description="LNS2/PITP" evidence="2">
    <location>
        <begin position="44"/>
        <end position="208"/>
    </location>
</feature>
<protein>
    <recommendedName>
        <fullName evidence="2">LNS2/PITP domain-containing protein</fullName>
    </recommendedName>
</protein>
<dbReference type="InterPro" id="IPR026058">
    <property type="entry name" value="LIPIN"/>
</dbReference>
<dbReference type="Pfam" id="PF08235">
    <property type="entry name" value="LNS2"/>
    <property type="match status" value="1"/>
</dbReference>
<feature type="compositionally biased region" description="Basic and acidic residues" evidence="1">
    <location>
        <begin position="487"/>
        <end position="505"/>
    </location>
</feature>
<dbReference type="PANTHER" id="PTHR12181:SF12">
    <property type="entry name" value="PHOSPHATIDATE PHOSPHATASE"/>
    <property type="match status" value="1"/>
</dbReference>
<feature type="region of interest" description="Disordered" evidence="1">
    <location>
        <begin position="210"/>
        <end position="421"/>
    </location>
</feature>
<evidence type="ECO:0000259" key="2">
    <source>
        <dbReference type="SMART" id="SM00775"/>
    </source>
</evidence>
<feature type="compositionally biased region" description="Gly residues" evidence="1">
    <location>
        <begin position="336"/>
        <end position="353"/>
    </location>
</feature>
<dbReference type="InterPro" id="IPR036412">
    <property type="entry name" value="HAD-like_sf"/>
</dbReference>
<dbReference type="InterPro" id="IPR031315">
    <property type="entry name" value="LNS2/PITP"/>
</dbReference>
<dbReference type="PANTHER" id="PTHR12181">
    <property type="entry name" value="LIPIN"/>
    <property type="match status" value="1"/>
</dbReference>
<dbReference type="SUPFAM" id="SSF56784">
    <property type="entry name" value="HAD-like"/>
    <property type="match status" value="1"/>
</dbReference>
<evidence type="ECO:0000313" key="4">
    <source>
        <dbReference type="Proteomes" id="UP000002630"/>
    </source>
</evidence>
<dbReference type="eggNOG" id="KOG2116">
    <property type="taxonomic scope" value="Eukaryota"/>
</dbReference>
<dbReference type="InParanoid" id="D8LKT7"/>
<reference evidence="3 4" key="1">
    <citation type="journal article" date="2010" name="Nature">
        <title>The Ectocarpus genome and the independent evolution of multicellularity in brown algae.</title>
        <authorList>
            <person name="Cock J.M."/>
            <person name="Sterck L."/>
            <person name="Rouze P."/>
            <person name="Scornet D."/>
            <person name="Allen A.E."/>
            <person name="Amoutzias G."/>
            <person name="Anthouard V."/>
            <person name="Artiguenave F."/>
            <person name="Aury J.M."/>
            <person name="Badger J.H."/>
            <person name="Beszteri B."/>
            <person name="Billiau K."/>
            <person name="Bonnet E."/>
            <person name="Bothwell J.H."/>
            <person name="Bowler C."/>
            <person name="Boyen C."/>
            <person name="Brownlee C."/>
            <person name="Carrano C.J."/>
            <person name="Charrier B."/>
            <person name="Cho G.Y."/>
            <person name="Coelho S.M."/>
            <person name="Collen J."/>
            <person name="Corre E."/>
            <person name="Da Silva C."/>
            <person name="Delage L."/>
            <person name="Delaroque N."/>
            <person name="Dittami S.M."/>
            <person name="Doulbeau S."/>
            <person name="Elias M."/>
            <person name="Farnham G."/>
            <person name="Gachon C.M."/>
            <person name="Gschloessl B."/>
            <person name="Heesch S."/>
            <person name="Jabbari K."/>
            <person name="Jubin C."/>
            <person name="Kawai H."/>
            <person name="Kimura K."/>
            <person name="Kloareg B."/>
            <person name="Kupper F.C."/>
            <person name="Lang D."/>
            <person name="Le Bail A."/>
            <person name="Leblanc C."/>
            <person name="Lerouge P."/>
            <person name="Lohr M."/>
            <person name="Lopez P.J."/>
            <person name="Martens C."/>
            <person name="Maumus F."/>
            <person name="Michel G."/>
            <person name="Miranda-Saavedra D."/>
            <person name="Morales J."/>
            <person name="Moreau H."/>
            <person name="Motomura T."/>
            <person name="Nagasato C."/>
            <person name="Napoli C.A."/>
            <person name="Nelson D.R."/>
            <person name="Nyvall-Collen P."/>
            <person name="Peters A.F."/>
            <person name="Pommier C."/>
            <person name="Potin P."/>
            <person name="Poulain J."/>
            <person name="Quesneville H."/>
            <person name="Read B."/>
            <person name="Rensing S.A."/>
            <person name="Ritter A."/>
            <person name="Rousvoal S."/>
            <person name="Samanta M."/>
            <person name="Samson G."/>
            <person name="Schroeder D.C."/>
            <person name="Segurens B."/>
            <person name="Strittmatter M."/>
            <person name="Tonon T."/>
            <person name="Tregear J.W."/>
            <person name="Valentin K."/>
            <person name="von Dassow P."/>
            <person name="Yamagishi T."/>
            <person name="Van de Peer Y."/>
            <person name="Wincker P."/>
        </authorList>
    </citation>
    <scope>NUCLEOTIDE SEQUENCE [LARGE SCALE GENOMIC DNA]</scope>
    <source>
        <strain evidence="4">Ec32 / CCAP1310/4</strain>
    </source>
</reference>
<name>D8LKT7_ECTSI</name>
<dbReference type="OrthoDB" id="4567at2759"/>
<dbReference type="EMBL" id="FN649760">
    <property type="protein sequence ID" value="CBN80070.1"/>
    <property type="molecule type" value="Genomic_DNA"/>
</dbReference>
<keyword evidence="4" id="KW-1185">Reference proteome</keyword>
<gene>
    <name evidence="3" type="ORF">Esi_0031_0031</name>
</gene>
<feature type="compositionally biased region" description="Basic and acidic residues" evidence="1">
    <location>
        <begin position="364"/>
        <end position="377"/>
    </location>
</feature>
<dbReference type="SMART" id="SM00775">
    <property type="entry name" value="LNS2"/>
    <property type="match status" value="1"/>
</dbReference>
<sequence length="505" mass="53688">MLAKDDTLVDGFNTVRFEIRYLRDPRVLVAECFAFVWDVNTPMIVVDIDGTITRSDVSGLMMTLSPGLVTNHTHEGICSLLARMVDEAGAQVVYLTSRPISLAAKTRTFLASTEQEGKRLPLGPLQCCLEKVSGVLWRELVSKNMHDYKITALLDLARPFREAGRTFGEAVFAAGIGNRVHDAVAYRAAGIPKDFIFLIDTESNLRVWDGDTSKMGGSRANSPISPKKKKKLPDKQEQQEEEGEGKSPKTNTPTDSRRKRHTAAALKEAASRQQFGEDEEDSDDEGYDDDEGTAAGGDGGRHADGSAVQEQRLPTMAEDSSWAGTDPQPWSSSSGGDSGGDGESRGEGPGGVNDTGEETQAMTGERKGGEEEVKAEGKAAAAAEAKEGNLDGPPQHQEPAAGAAAGSSLSLPPASSAPVDYQSYGDARFFDRLRASLDHAAWEAQKAVEAAAHATHAGVQAGVHAAGSALSSGRRVGVEGGEDGEGAADRLAERVQEMSHRDLPE</sequence>
<dbReference type="AlphaFoldDB" id="D8LKT7"/>
<dbReference type="InterPro" id="IPR013209">
    <property type="entry name" value="LNS2"/>
</dbReference>
<organism evidence="3 4">
    <name type="scientific">Ectocarpus siliculosus</name>
    <name type="common">Brown alga</name>
    <name type="synonym">Conferva siliculosa</name>
    <dbReference type="NCBI Taxonomy" id="2880"/>
    <lineage>
        <taxon>Eukaryota</taxon>
        <taxon>Sar</taxon>
        <taxon>Stramenopiles</taxon>
        <taxon>Ochrophyta</taxon>
        <taxon>PX clade</taxon>
        <taxon>Phaeophyceae</taxon>
        <taxon>Ectocarpales</taxon>
        <taxon>Ectocarpaceae</taxon>
        <taxon>Ectocarpus</taxon>
    </lineage>
</organism>
<dbReference type="GO" id="GO:0008195">
    <property type="term" value="F:phosphatidate phosphatase activity"/>
    <property type="evidence" value="ECO:0007669"/>
    <property type="project" value="TreeGrafter"/>
</dbReference>